<dbReference type="RefSeq" id="WP_234812792.1">
    <property type="nucleotide sequence ID" value="NZ_AP022612.1"/>
</dbReference>
<evidence type="ECO:0000313" key="2">
    <source>
        <dbReference type="EMBL" id="BBZ34464.1"/>
    </source>
</evidence>
<dbReference type="Proteomes" id="UP000466931">
    <property type="component" value="Chromosome"/>
</dbReference>
<keyword evidence="3" id="KW-1185">Reference proteome</keyword>
<reference evidence="2" key="1">
    <citation type="journal article" date="2019" name="Emerg. Microbes Infect.">
        <title>Comprehensive subspecies identification of 175 nontuberculous mycobacteria species based on 7547 genomic profiles.</title>
        <authorList>
            <person name="Matsumoto Y."/>
            <person name="Kinjo T."/>
            <person name="Motooka D."/>
            <person name="Nabeya D."/>
            <person name="Jung N."/>
            <person name="Uechi K."/>
            <person name="Horii T."/>
            <person name="Iida T."/>
            <person name="Fujita J."/>
            <person name="Nakamura S."/>
        </authorList>
    </citation>
    <scope>NUCLEOTIDE SEQUENCE [LARGE SCALE GENOMIC DNA]</scope>
    <source>
        <strain evidence="2">JCM 13671</strain>
    </source>
</reference>
<protein>
    <submittedName>
        <fullName evidence="2">Uncharacterized protein</fullName>
    </submittedName>
</protein>
<feature type="region of interest" description="Disordered" evidence="1">
    <location>
        <begin position="99"/>
        <end position="119"/>
    </location>
</feature>
<name>A0A7I7XZA7_9MYCO</name>
<evidence type="ECO:0000313" key="3">
    <source>
        <dbReference type="Proteomes" id="UP000466931"/>
    </source>
</evidence>
<feature type="compositionally biased region" description="Polar residues" evidence="1">
    <location>
        <begin position="99"/>
        <end position="115"/>
    </location>
</feature>
<sequence length="195" mass="21129">MYTPDDEYPKIEGADWADYSKAMEQGLSRKGYDLMSGVTFTDSDAWVCDWDKRGADQAAVEDRLVDKYNGLSYDDASVIYRSAMDWVCPLAGPTSIPTVSATAPSNPNGPGCSSQRPEKCGPWTPEQAAFACRAVAGGADYVTDLKQMLMNRYGLDDNSAFFLGKEAWYSVSSGGYINTGSMADGPHPLCNDVIP</sequence>
<dbReference type="EMBL" id="AP022612">
    <property type="protein sequence ID" value="BBZ34464.1"/>
    <property type="molecule type" value="Genomic_DNA"/>
</dbReference>
<accession>A0A7I7XZA7</accession>
<dbReference type="AlphaFoldDB" id="A0A7I7XZA7"/>
<reference evidence="2" key="2">
    <citation type="submission" date="2020-02" db="EMBL/GenBank/DDBJ databases">
        <authorList>
            <person name="Matsumoto Y."/>
            <person name="Motooka D."/>
            <person name="Nakamura S."/>
        </authorList>
    </citation>
    <scope>NUCLEOTIDE SEQUENCE</scope>
    <source>
        <strain evidence="2">JCM 13671</strain>
    </source>
</reference>
<gene>
    <name evidence="2" type="ORF">MCNF_30690</name>
</gene>
<evidence type="ECO:0000256" key="1">
    <source>
        <dbReference type="SAM" id="MobiDB-lite"/>
    </source>
</evidence>
<proteinExistence type="predicted"/>
<organism evidence="2 3">
    <name type="scientific">Mycolicibacterium confluentis</name>
    <dbReference type="NCBI Taxonomy" id="28047"/>
    <lineage>
        <taxon>Bacteria</taxon>
        <taxon>Bacillati</taxon>
        <taxon>Actinomycetota</taxon>
        <taxon>Actinomycetes</taxon>
        <taxon>Mycobacteriales</taxon>
        <taxon>Mycobacteriaceae</taxon>
        <taxon>Mycolicibacterium</taxon>
    </lineage>
</organism>